<sequence length="85" mass="9304">MMTKNPRMCVGCRQRAAREELVRLALTDAGVVVDKEQRLPGRGAWVHARPDCLARGMRTGQLAHAFRCAVVLPPHAVTEVISSLA</sequence>
<gene>
    <name evidence="2" type="ORF">HMPREF9237_00874</name>
</gene>
<evidence type="ECO:0000259" key="1">
    <source>
        <dbReference type="Pfam" id="PF04296"/>
    </source>
</evidence>
<dbReference type="InterPro" id="IPR007393">
    <property type="entry name" value="YlxR_dom"/>
</dbReference>
<name>S2VLK8_9ACTO</name>
<dbReference type="Gene3D" id="3.30.1230.10">
    <property type="entry name" value="YlxR-like"/>
    <property type="match status" value="1"/>
</dbReference>
<dbReference type="Pfam" id="PF04296">
    <property type="entry name" value="YlxR"/>
    <property type="match status" value="1"/>
</dbReference>
<dbReference type="PANTHER" id="PTHR34215">
    <property type="entry name" value="BLL0784 PROTEIN"/>
    <property type="match status" value="1"/>
</dbReference>
<dbReference type="OrthoDB" id="5244965at2"/>
<dbReference type="InterPro" id="IPR037465">
    <property type="entry name" value="YlxR"/>
</dbReference>
<dbReference type="EMBL" id="AGWM01000010">
    <property type="protein sequence ID" value="EPD26940.1"/>
    <property type="molecule type" value="Genomic_DNA"/>
</dbReference>
<dbReference type="AlphaFoldDB" id="S2VLK8"/>
<dbReference type="SUPFAM" id="SSF64376">
    <property type="entry name" value="YlxR-like"/>
    <property type="match status" value="1"/>
</dbReference>
<evidence type="ECO:0000313" key="3">
    <source>
        <dbReference type="Proteomes" id="UP000014393"/>
    </source>
</evidence>
<feature type="domain" description="YlxR" evidence="1">
    <location>
        <begin position="7"/>
        <end position="74"/>
    </location>
</feature>
<evidence type="ECO:0000313" key="2">
    <source>
        <dbReference type="EMBL" id="EPD26940.1"/>
    </source>
</evidence>
<dbReference type="eggNOG" id="COG2740">
    <property type="taxonomic scope" value="Bacteria"/>
</dbReference>
<comment type="caution">
    <text evidence="2">The sequence shown here is derived from an EMBL/GenBank/DDBJ whole genome shotgun (WGS) entry which is preliminary data.</text>
</comment>
<keyword evidence="3" id="KW-1185">Reference proteome</keyword>
<accession>S2VLK8</accession>
<proteinExistence type="predicted"/>
<protein>
    <recommendedName>
        <fullName evidence="1">YlxR domain-containing protein</fullName>
    </recommendedName>
</protein>
<dbReference type="InterPro" id="IPR035931">
    <property type="entry name" value="YlxR-like_sf"/>
</dbReference>
<dbReference type="HOGENOM" id="CLU_147970_0_2_11"/>
<dbReference type="Proteomes" id="UP000014393">
    <property type="component" value="Unassembled WGS sequence"/>
</dbReference>
<dbReference type="PANTHER" id="PTHR34215:SF1">
    <property type="entry name" value="YLXR DOMAIN-CONTAINING PROTEIN"/>
    <property type="match status" value="1"/>
</dbReference>
<organism evidence="2 3">
    <name type="scientific">Actinotignum schaalii FB123-CNA-2</name>
    <dbReference type="NCBI Taxonomy" id="883067"/>
    <lineage>
        <taxon>Bacteria</taxon>
        <taxon>Bacillati</taxon>
        <taxon>Actinomycetota</taxon>
        <taxon>Actinomycetes</taxon>
        <taxon>Actinomycetales</taxon>
        <taxon>Actinomycetaceae</taxon>
        <taxon>Actinotignum</taxon>
    </lineage>
</organism>
<reference evidence="2 3" key="1">
    <citation type="submission" date="2013-05" db="EMBL/GenBank/DDBJ databases">
        <title>The Genome Sequence of Actinobaculum schaalii FB123-CNA2.</title>
        <authorList>
            <consortium name="The Broad Institute Genomics Platform"/>
            <person name="Earl A."/>
            <person name="Ward D."/>
            <person name="Feldgarden M."/>
            <person name="Gevers D."/>
            <person name="Saerens B."/>
            <person name="Vaneechoutte M."/>
            <person name="Walker B."/>
            <person name="Young S."/>
            <person name="Zeng Q."/>
            <person name="Gargeya S."/>
            <person name="Fitzgerald M."/>
            <person name="Haas B."/>
            <person name="Abouelleil A."/>
            <person name="Allen A.W."/>
            <person name="Alvarado L."/>
            <person name="Arachchi H.M."/>
            <person name="Berlin A.M."/>
            <person name="Chapman S.B."/>
            <person name="Gainer-Dewar J."/>
            <person name="Goldberg J."/>
            <person name="Griggs A."/>
            <person name="Gujja S."/>
            <person name="Hansen M."/>
            <person name="Howarth C."/>
            <person name="Imamovic A."/>
            <person name="Ireland A."/>
            <person name="Larimer J."/>
            <person name="McCowan C."/>
            <person name="Murphy C."/>
            <person name="Pearson M."/>
            <person name="Poon T.W."/>
            <person name="Priest M."/>
            <person name="Roberts A."/>
            <person name="Saif S."/>
            <person name="Shea T."/>
            <person name="Sisk P."/>
            <person name="Sykes S."/>
            <person name="Wortman J."/>
            <person name="Nusbaum C."/>
            <person name="Birren B."/>
        </authorList>
    </citation>
    <scope>NUCLEOTIDE SEQUENCE [LARGE SCALE GENOMIC DNA]</scope>
    <source>
        <strain evidence="2 3">FB123-CNA-2</strain>
    </source>
</reference>